<sequence>MKKIHFKFVKSVLAASLFAFSSYTMGAIIPEGTVLAEEQVFRFNNSSDPTTIDPQKAEESSANVVVKQLFETLVISDRKGNLLPGAAVKWEHSEDYKTWTFYLRPEAKWSNGDPVTAEDFVFAFQRLADPKTAATYASYLEYLKLDNANDVIAGKKTLSELGVKALDEHTLQLTLSESVPYADKLTEHYVLAPVNKKVVEQYGDKWTDVKNIVGNGAFKITNWVVNEKIELVPNPYYWDNANTVLTKIVLYSIVSENASYTRYRANEVDVSSFPSELRHKVKKELPNEVHVAPALGTYYYEFNNAVAPMNNKDVRQALSLALDRRIITDKVLGNGQIPAYFFTPSYISGAEKMQAPEWANWTQAQRNQKAIELLKQAGYSKQNPLRFDLLYNTSEGHKAIAIAVASMWKKNTKNLVDVTLSNQEWKTFLDTKNSGNYTVARAGWIADYNEATTFLNIFLSDSTNNASNWKNASFDDAISQSFLAKTEEERQEAYAKAEKILSDDFATLPIYWYASVRLIKPYVKGYAFGHPSGGLYFKDVYL</sequence>
<evidence type="ECO:0000313" key="7">
    <source>
        <dbReference type="EMBL" id="OOS05887.1"/>
    </source>
</evidence>
<protein>
    <submittedName>
        <fullName evidence="7">Oligopeptide ABC transporter substrate-binding protein OppA</fullName>
    </submittedName>
</protein>
<keyword evidence="8" id="KW-1185">Reference proteome</keyword>
<dbReference type="Gene3D" id="3.10.105.10">
    <property type="entry name" value="Dipeptide-binding Protein, Domain 3"/>
    <property type="match status" value="1"/>
</dbReference>
<proteinExistence type="inferred from homology"/>
<evidence type="ECO:0000256" key="5">
    <source>
        <dbReference type="SAM" id="SignalP"/>
    </source>
</evidence>
<dbReference type="GO" id="GO:0043190">
    <property type="term" value="C:ATP-binding cassette (ABC) transporter complex"/>
    <property type="evidence" value="ECO:0007669"/>
    <property type="project" value="InterPro"/>
</dbReference>
<feature type="chain" id="PRO_5012616957" evidence="5">
    <location>
        <begin position="27"/>
        <end position="542"/>
    </location>
</feature>
<dbReference type="Gene3D" id="3.90.76.10">
    <property type="entry name" value="Dipeptide-binding Protein, Domain 1"/>
    <property type="match status" value="1"/>
</dbReference>
<keyword evidence="3" id="KW-0813">Transport</keyword>
<evidence type="ECO:0000313" key="8">
    <source>
        <dbReference type="Proteomes" id="UP000190023"/>
    </source>
</evidence>
<dbReference type="FunFam" id="3.90.76.10:FF:000001">
    <property type="entry name" value="Oligopeptide ABC transporter substrate-binding protein"/>
    <property type="match status" value="1"/>
</dbReference>
<reference evidence="7 8" key="1">
    <citation type="submission" date="2017-02" db="EMBL/GenBank/DDBJ databases">
        <title>Draft genome sequence of Haemophilus felis CCUG 31170 type strain.</title>
        <authorList>
            <person name="Engstrom-Jakobsson H."/>
            <person name="Salva-Serra F."/>
            <person name="Thorell K."/>
            <person name="Gonzales-Siles L."/>
            <person name="Karlsson R."/>
            <person name="Boulund F."/>
            <person name="Engstrand L."/>
            <person name="Kristiansson E."/>
            <person name="Moore E."/>
        </authorList>
    </citation>
    <scope>NUCLEOTIDE SEQUENCE [LARGE SCALE GENOMIC DNA]</scope>
    <source>
        <strain evidence="7 8">CCUG 31170</strain>
    </source>
</reference>
<dbReference type="InterPro" id="IPR000914">
    <property type="entry name" value="SBP_5_dom"/>
</dbReference>
<organism evidence="7 8">
    <name type="scientific">[Haemophilus] felis</name>
    <dbReference type="NCBI Taxonomy" id="123822"/>
    <lineage>
        <taxon>Bacteria</taxon>
        <taxon>Pseudomonadati</taxon>
        <taxon>Pseudomonadota</taxon>
        <taxon>Gammaproteobacteria</taxon>
        <taxon>Pasteurellales</taxon>
        <taxon>Pasteurellaceae</taxon>
    </lineage>
</organism>
<dbReference type="InterPro" id="IPR030678">
    <property type="entry name" value="Peptide/Ni-bd"/>
</dbReference>
<comment type="caution">
    <text evidence="7">The sequence shown here is derived from an EMBL/GenBank/DDBJ whole genome shotgun (WGS) entry which is preliminary data.</text>
</comment>
<dbReference type="GO" id="GO:1904680">
    <property type="term" value="F:peptide transmembrane transporter activity"/>
    <property type="evidence" value="ECO:0007669"/>
    <property type="project" value="TreeGrafter"/>
</dbReference>
<feature type="domain" description="Solute-binding protein family 5" evidence="6">
    <location>
        <begin position="83"/>
        <end position="465"/>
    </location>
</feature>
<dbReference type="STRING" id="123822.B0188_03685"/>
<dbReference type="FunFam" id="3.10.105.10:FF:000001">
    <property type="entry name" value="Oligopeptide ABC transporter, oligopeptide-binding protein"/>
    <property type="match status" value="1"/>
</dbReference>
<comment type="subcellular location">
    <subcellularLocation>
        <location evidence="1">Cell envelope</location>
    </subcellularLocation>
</comment>
<evidence type="ECO:0000256" key="4">
    <source>
        <dbReference type="ARBA" id="ARBA00022729"/>
    </source>
</evidence>
<evidence type="ECO:0000256" key="2">
    <source>
        <dbReference type="ARBA" id="ARBA00005695"/>
    </source>
</evidence>
<evidence type="ECO:0000256" key="3">
    <source>
        <dbReference type="ARBA" id="ARBA00022448"/>
    </source>
</evidence>
<evidence type="ECO:0000259" key="6">
    <source>
        <dbReference type="Pfam" id="PF00496"/>
    </source>
</evidence>
<name>A0A1T0B6W6_9PAST</name>
<dbReference type="PANTHER" id="PTHR30290:SF10">
    <property type="entry name" value="PERIPLASMIC OLIGOPEPTIDE-BINDING PROTEIN-RELATED"/>
    <property type="match status" value="1"/>
</dbReference>
<dbReference type="PIRSF" id="PIRSF002741">
    <property type="entry name" value="MppA"/>
    <property type="match status" value="1"/>
</dbReference>
<keyword evidence="4 5" id="KW-0732">Signal</keyword>
<evidence type="ECO:0000256" key="1">
    <source>
        <dbReference type="ARBA" id="ARBA00004196"/>
    </source>
</evidence>
<dbReference type="SUPFAM" id="SSF53850">
    <property type="entry name" value="Periplasmic binding protein-like II"/>
    <property type="match status" value="1"/>
</dbReference>
<dbReference type="GO" id="GO:0030288">
    <property type="term" value="C:outer membrane-bounded periplasmic space"/>
    <property type="evidence" value="ECO:0007669"/>
    <property type="project" value="TreeGrafter"/>
</dbReference>
<dbReference type="AlphaFoldDB" id="A0A1T0B6W6"/>
<dbReference type="EMBL" id="MUYB01000012">
    <property type="protein sequence ID" value="OOS05887.1"/>
    <property type="molecule type" value="Genomic_DNA"/>
</dbReference>
<dbReference type="Proteomes" id="UP000190023">
    <property type="component" value="Unassembled WGS sequence"/>
</dbReference>
<gene>
    <name evidence="7" type="ORF">B0188_03685</name>
</gene>
<feature type="signal peptide" evidence="5">
    <location>
        <begin position="1"/>
        <end position="26"/>
    </location>
</feature>
<comment type="similarity">
    <text evidence="2">Belongs to the bacterial solute-binding protein 5 family.</text>
</comment>
<dbReference type="PANTHER" id="PTHR30290">
    <property type="entry name" value="PERIPLASMIC BINDING COMPONENT OF ABC TRANSPORTER"/>
    <property type="match status" value="1"/>
</dbReference>
<dbReference type="GO" id="GO:0015833">
    <property type="term" value="P:peptide transport"/>
    <property type="evidence" value="ECO:0007669"/>
    <property type="project" value="TreeGrafter"/>
</dbReference>
<accession>A0A1T0B6W6</accession>
<dbReference type="CDD" id="cd08504">
    <property type="entry name" value="PBP2_OppA"/>
    <property type="match status" value="1"/>
</dbReference>
<dbReference type="Gene3D" id="3.40.190.10">
    <property type="entry name" value="Periplasmic binding protein-like II"/>
    <property type="match status" value="1"/>
</dbReference>
<dbReference type="InterPro" id="IPR039424">
    <property type="entry name" value="SBP_5"/>
</dbReference>
<dbReference type="Pfam" id="PF00496">
    <property type="entry name" value="SBP_bac_5"/>
    <property type="match status" value="1"/>
</dbReference>
<dbReference type="OrthoDB" id="9801912at2"/>